<keyword evidence="2" id="KW-1133">Transmembrane helix</keyword>
<evidence type="ECO:0000256" key="2">
    <source>
        <dbReference type="SAM" id="Phobius"/>
    </source>
</evidence>
<accession>A0ABQ7FHM5</accession>
<dbReference type="InterPro" id="IPR036514">
    <property type="entry name" value="SGNH_hydro_sf"/>
</dbReference>
<feature type="domain" description="SGNH hydrolase-type esterase" evidence="3">
    <location>
        <begin position="89"/>
        <end position="322"/>
    </location>
</feature>
<dbReference type="RefSeq" id="WP_156206584.1">
    <property type="nucleotide sequence ID" value="NZ_WHPN01000300.1"/>
</dbReference>
<dbReference type="NCBIfam" id="NF041528">
    <property type="entry name" value="strep_LAETG"/>
    <property type="match status" value="1"/>
</dbReference>
<dbReference type="SUPFAM" id="SSF52266">
    <property type="entry name" value="SGNH hydrolase"/>
    <property type="match status" value="1"/>
</dbReference>
<feature type="compositionally biased region" description="Basic and acidic residues" evidence="1">
    <location>
        <begin position="1"/>
        <end position="16"/>
    </location>
</feature>
<name>A0ABQ7FHM5_9ACTN</name>
<evidence type="ECO:0000313" key="5">
    <source>
        <dbReference type="Proteomes" id="UP000621266"/>
    </source>
</evidence>
<keyword evidence="5" id="KW-1185">Reference proteome</keyword>
<evidence type="ECO:0000256" key="1">
    <source>
        <dbReference type="SAM" id="MobiDB-lite"/>
    </source>
</evidence>
<proteinExistence type="predicted"/>
<dbReference type="InterPro" id="IPR013830">
    <property type="entry name" value="SGNH_hydro"/>
</dbReference>
<dbReference type="CDD" id="cd00229">
    <property type="entry name" value="SGNH_hydrolase"/>
    <property type="match status" value="1"/>
</dbReference>
<dbReference type="Pfam" id="PF13472">
    <property type="entry name" value="Lipase_GDSL_2"/>
    <property type="match status" value="1"/>
</dbReference>
<protein>
    <submittedName>
        <fullName evidence="4">SGNH/GDSL hydrolase family protein</fullName>
    </submittedName>
</protein>
<comment type="caution">
    <text evidence="4">The sequence shown here is derived from an EMBL/GenBank/DDBJ whole genome shotgun (WGS) entry which is preliminary data.</text>
</comment>
<evidence type="ECO:0000313" key="4">
    <source>
        <dbReference type="EMBL" id="KAF4407840.1"/>
    </source>
</evidence>
<organism evidence="4 5">
    <name type="scientific">Streptomyces lycii</name>
    <dbReference type="NCBI Taxonomy" id="2654337"/>
    <lineage>
        <taxon>Bacteria</taxon>
        <taxon>Bacillati</taxon>
        <taxon>Actinomycetota</taxon>
        <taxon>Actinomycetes</taxon>
        <taxon>Kitasatosporales</taxon>
        <taxon>Streptomycetaceae</taxon>
        <taxon>Streptomyces</taxon>
    </lineage>
</organism>
<dbReference type="EMBL" id="WHPN01000300">
    <property type="protein sequence ID" value="KAF4407840.1"/>
    <property type="molecule type" value="Genomic_DNA"/>
</dbReference>
<dbReference type="Gene3D" id="3.40.50.1110">
    <property type="entry name" value="SGNH hydrolase"/>
    <property type="match status" value="1"/>
</dbReference>
<feature type="transmembrane region" description="Helical" evidence="2">
    <location>
        <begin position="390"/>
        <end position="409"/>
    </location>
</feature>
<feature type="compositionally biased region" description="Low complexity" evidence="1">
    <location>
        <begin position="17"/>
        <end position="36"/>
    </location>
</feature>
<keyword evidence="4" id="KW-0378">Hydrolase</keyword>
<gene>
    <name evidence="4" type="ORF">GCU69_17865</name>
</gene>
<dbReference type="GO" id="GO:0016787">
    <property type="term" value="F:hydrolase activity"/>
    <property type="evidence" value="ECO:0007669"/>
    <property type="project" value="UniProtKB-KW"/>
</dbReference>
<feature type="region of interest" description="Disordered" evidence="1">
    <location>
        <begin position="1"/>
        <end position="36"/>
    </location>
</feature>
<sequence length="422" mass="43312">MKRFRNDDLRPSRDARPSGPGRAPGPSRSPAPGRTRGLGGARLCAAAIAAVLLSASGANAAAADCADGGEDTRQTTRTAGQETTYYISLGDSLASGYQPGAGDTDVSYTDRLHEALQKREPGLEHIRLGCAGETTETLRDGGICEYPGGGSQLDAAVRALTEHRGKVAYVTLDIGANDTGGCVTGTGAIGQECLAAANETIAKNLAEATRALTRAGTEQVRYAGMTYYNPYLAAWLLGEEGQRTARDSAPLVAGVNGTISGTFEAAGFEVADVAGAYSSGDFENTVELPSAGEVPVNVGEICRLTWMCSEQDIHANPEGHRVIADAFTAVLPEVPPQEECPSPSPAPDPSPSGNTPDADSESRKPVPGEPLSPGAGGELADTGAPDSTPLIAGLAVAAIVLGGVTVLVVRRRTGPGRTEDED</sequence>
<feature type="region of interest" description="Disordered" evidence="1">
    <location>
        <begin position="334"/>
        <end position="388"/>
    </location>
</feature>
<keyword evidence="2" id="KW-0812">Transmembrane</keyword>
<keyword evidence="2" id="KW-0472">Membrane</keyword>
<dbReference type="Proteomes" id="UP000621266">
    <property type="component" value="Unassembled WGS sequence"/>
</dbReference>
<reference evidence="4 5" key="1">
    <citation type="submission" date="2019-10" db="EMBL/GenBank/DDBJ databases">
        <title>Streptomyces tenebrisbrunneis sp.nov., an endogenous actinomycete isolated from of Lycium ruthenicum.</title>
        <authorList>
            <person name="Ma L."/>
        </authorList>
    </citation>
    <scope>NUCLEOTIDE SEQUENCE [LARGE SCALE GENOMIC DNA]</scope>
    <source>
        <strain evidence="4 5">TRM 66187</strain>
    </source>
</reference>
<evidence type="ECO:0000259" key="3">
    <source>
        <dbReference type="Pfam" id="PF13472"/>
    </source>
</evidence>